<sequence length="378" mass="46210">MNTKLSEELIYNNFLVKIYRKTTVFSSFFFIIVFLLSIFASLNVIALKYRLIQIKSAKVSDFFNNINNSIYWLIFWIFIILTIIFFFYIFMQVKKRKKIISILPQAIYLQIHNFDSKDIFLKEVNLWDQYEKFKNQKINEYKINYGVGILSSWFTTICVWILIWKIFAFGRRIRGAYYNYHYIPHYFPLRKNKIKHYLIKFNFTDFPELERQKEFFPETFEKYKQEFMEKLEKYSNFEEYFLENTAKFFKSKPWSKIIVTFCLFISTFSLIQFAITMFIDLYINVGMVIQSELAYVISFFVILTIFSGLWVLSDQIVFEYHLKEFIIFNFQVKERYNPYLKQEYKKLVDNFDSLDKIDKIRLFDIINTQIIQKVYYSD</sequence>
<protein>
    <submittedName>
        <fullName evidence="2">Uncharacterized protein</fullName>
    </submittedName>
</protein>
<evidence type="ECO:0000313" key="2">
    <source>
        <dbReference type="EMBL" id="AFX74123.1"/>
    </source>
</evidence>
<feature type="transmembrane region" description="Helical" evidence="1">
    <location>
        <begin position="293"/>
        <end position="313"/>
    </location>
</feature>
<dbReference type="Proteomes" id="UP000009399">
    <property type="component" value="Chromosome"/>
</dbReference>
<accession>A0AAI8AMD0</accession>
<feature type="transmembrane region" description="Helical" evidence="1">
    <location>
        <begin position="24"/>
        <end position="49"/>
    </location>
</feature>
<gene>
    <name evidence="2" type="ORF">MOS_194</name>
</gene>
<dbReference type="GeneID" id="93248320"/>
<dbReference type="KEGG" id="mhs:MOS_194"/>
<proteinExistence type="predicted"/>
<keyword evidence="1" id="KW-0812">Transmembrane</keyword>
<keyword evidence="1" id="KW-0472">Membrane</keyword>
<feature type="transmembrane region" description="Helical" evidence="1">
    <location>
        <begin position="143"/>
        <end position="164"/>
    </location>
</feature>
<reference evidence="2 3" key="1">
    <citation type="journal article" date="2013" name="Genome Announc.">
        <title>Complete Genome Sequence of Mycoplasma hyorhinis Strain SK76.</title>
        <authorList>
            <person name="Goodison S."/>
            <person name="Urquidi V."/>
            <person name="Kumar D."/>
            <person name="Reyes L."/>
            <person name="Rosser C.J."/>
        </authorList>
    </citation>
    <scope>NUCLEOTIDE SEQUENCE [LARGE SCALE GENOMIC DNA]</scope>
    <source>
        <strain evidence="2 3">SK76</strain>
    </source>
</reference>
<evidence type="ECO:0000313" key="3">
    <source>
        <dbReference type="Proteomes" id="UP000009399"/>
    </source>
</evidence>
<evidence type="ECO:0000256" key="1">
    <source>
        <dbReference type="SAM" id="Phobius"/>
    </source>
</evidence>
<dbReference type="RefSeq" id="WP_015084058.1">
    <property type="nucleotide sequence ID" value="NC_019552.1"/>
</dbReference>
<feature type="transmembrane region" description="Helical" evidence="1">
    <location>
        <begin position="70"/>
        <end position="91"/>
    </location>
</feature>
<name>A0AAI8AMD0_MESHY</name>
<organism evidence="2 3">
    <name type="scientific">Mesomycoplasma hyorhinis SK76</name>
    <dbReference type="NCBI Taxonomy" id="1118964"/>
    <lineage>
        <taxon>Bacteria</taxon>
        <taxon>Bacillati</taxon>
        <taxon>Mycoplasmatota</taxon>
        <taxon>Mycoplasmoidales</taxon>
        <taxon>Metamycoplasmataceae</taxon>
        <taxon>Mesomycoplasma</taxon>
    </lineage>
</organism>
<dbReference type="EMBL" id="CP003914">
    <property type="protein sequence ID" value="AFX74123.1"/>
    <property type="molecule type" value="Genomic_DNA"/>
</dbReference>
<feature type="transmembrane region" description="Helical" evidence="1">
    <location>
        <begin position="257"/>
        <end position="281"/>
    </location>
</feature>
<keyword evidence="1" id="KW-1133">Transmembrane helix</keyword>
<dbReference type="AlphaFoldDB" id="A0AAI8AMD0"/>